<organism evidence="9 10">
    <name type="scientific">Ceratodon purpureus</name>
    <name type="common">Fire moss</name>
    <name type="synonym">Dicranum purpureum</name>
    <dbReference type="NCBI Taxonomy" id="3225"/>
    <lineage>
        <taxon>Eukaryota</taxon>
        <taxon>Viridiplantae</taxon>
        <taxon>Streptophyta</taxon>
        <taxon>Embryophyta</taxon>
        <taxon>Bryophyta</taxon>
        <taxon>Bryophytina</taxon>
        <taxon>Bryopsida</taxon>
        <taxon>Dicranidae</taxon>
        <taxon>Pseudoditrichales</taxon>
        <taxon>Ditrichaceae</taxon>
        <taxon>Ceratodon</taxon>
    </lineage>
</organism>
<gene>
    <name evidence="9" type="ORF">KC19_VG247300</name>
</gene>
<evidence type="ECO:0000256" key="1">
    <source>
        <dbReference type="ARBA" id="ARBA00004123"/>
    </source>
</evidence>
<dbReference type="Pfam" id="PF02373">
    <property type="entry name" value="JmjC"/>
    <property type="match status" value="1"/>
</dbReference>
<dbReference type="InterPro" id="IPR003347">
    <property type="entry name" value="JmjC_dom"/>
</dbReference>
<name>A0A8T0HU17_CERPU</name>
<feature type="compositionally biased region" description="Basic residues" evidence="6">
    <location>
        <begin position="88"/>
        <end position="98"/>
    </location>
</feature>
<keyword evidence="5" id="KW-0862">Zinc</keyword>
<evidence type="ECO:0000259" key="8">
    <source>
        <dbReference type="PROSITE" id="PS51184"/>
    </source>
</evidence>
<evidence type="ECO:0000256" key="4">
    <source>
        <dbReference type="ARBA" id="ARBA00023242"/>
    </source>
</evidence>
<sequence length="1045" mass="117514">MPEVVVVGDNTSDDENMEMATGGSPTEENASKTNGASRKRRSSAVLENDDSQNKEKASKGEVLSRNLRTRTSNVSYAEKDHNDEGLTRRKTPIKKKAAKEKATEEEGDDMKEGVPQKCSEGPQKSLKKVVKEKLDDNREGLETRDAITADASGSRPSRKAPKKDAVDKEEKRLALEAAVRAKEIKHVKGWSHVEREETPFGALSRMCHQCQRNDKPRVAYCSQCGKRFCTPCITWYPNLTEEDVIAKCPYCRGYCTCKNCLRVPLPSKKVDLSNAQKNKIYKYTLRNVLPFLRQIGQEQKGELELERRIKGKADLEVMLADVETNERIFCNNCSTSIVDYFRSCEGGCMYDLCLTCCRELRAGQHPGGENADCAHLHPKKFDRLDQDQKSSLSAVPSQLVDEDSVISKGSESKLEHSELKVEGESSVALSIAISTSLLKAEVEDSENNTSSQKVASEGVNGASKDIGELPAEPTVLPPWTAHESGEIPCPPEGRGGCGNHMLGLRTLFEPEWLEGLICQVEILLKSDDADGDTELHDCSCLCNNFDEPSPVVRLAAHRADGHDNFIYCPTYLEIEKEGLSHFQKHWRQGHPVLVRDVNEGATGLSWEPMVMWRAVREITGSRRKFKEDTQSAFAVDCADWNEVYLNLHRFFLGYKTGILNEKTGWPYMYKLKDWPSSNHFDVRLPRHGSEFYATLPFKEYTNPMAGILNLATKLPKGALKPDLGPKSYIAYGLREELGLGDSVTKLHCDMTDAVNVLSHSQAVKFKPAQTKKIEQLRNEYRNKVKEQEAKALVGEISMKSQASGDGTSIKARNKTKKPIKAIKKSDDNGDVDVNGFDEAVAELERRGEANDDDTEAGDADASAYGGALWDIFRREDVPELKQYLIKHMAEFRHFNDIPIDYVDHPVHDQVFYLDEEHKKKLKEEYQVEPWTFEQHEQEAVFIPAGCPHQVRNLKSCIKVALDFVSPENVPECLSLTNEFRLLPVDHRAREDKLEVKKMIIYAAKEAIKYLQDGLEESSDDEPASESKRKPKPTPKKSTKLKKHKT</sequence>
<evidence type="ECO:0000313" key="9">
    <source>
        <dbReference type="EMBL" id="KAG0574251.1"/>
    </source>
</evidence>
<dbReference type="EMBL" id="CM026426">
    <property type="protein sequence ID" value="KAG0574251.1"/>
    <property type="molecule type" value="Genomic_DNA"/>
</dbReference>
<feature type="compositionally biased region" description="Basic residues" evidence="6">
    <location>
        <begin position="1028"/>
        <end position="1045"/>
    </location>
</feature>
<feature type="region of interest" description="Disordered" evidence="6">
    <location>
        <begin position="443"/>
        <end position="468"/>
    </location>
</feature>
<dbReference type="GO" id="GO:0003712">
    <property type="term" value="F:transcription coregulator activity"/>
    <property type="evidence" value="ECO:0007669"/>
    <property type="project" value="TreeGrafter"/>
</dbReference>
<dbReference type="PROSITE" id="PS50089">
    <property type="entry name" value="ZF_RING_2"/>
    <property type="match status" value="1"/>
</dbReference>
<evidence type="ECO:0000313" key="10">
    <source>
        <dbReference type="Proteomes" id="UP000822688"/>
    </source>
</evidence>
<comment type="subcellular location">
    <subcellularLocation>
        <location evidence="1">Nucleus</location>
    </subcellularLocation>
</comment>
<reference evidence="9" key="1">
    <citation type="submission" date="2020-06" db="EMBL/GenBank/DDBJ databases">
        <title>WGS assembly of Ceratodon purpureus strain R40.</title>
        <authorList>
            <person name="Carey S.B."/>
            <person name="Jenkins J."/>
            <person name="Shu S."/>
            <person name="Lovell J.T."/>
            <person name="Sreedasyam A."/>
            <person name="Maumus F."/>
            <person name="Tiley G.P."/>
            <person name="Fernandez-Pozo N."/>
            <person name="Barry K."/>
            <person name="Chen C."/>
            <person name="Wang M."/>
            <person name="Lipzen A."/>
            <person name="Daum C."/>
            <person name="Saski C.A."/>
            <person name="Payton A.C."/>
            <person name="Mcbreen J.C."/>
            <person name="Conrad R.E."/>
            <person name="Kollar L.M."/>
            <person name="Olsson S."/>
            <person name="Huttunen S."/>
            <person name="Landis J.B."/>
            <person name="Wickett N.J."/>
            <person name="Johnson M.G."/>
            <person name="Rensing S.A."/>
            <person name="Grimwood J."/>
            <person name="Schmutz J."/>
            <person name="Mcdaniel S.F."/>
        </authorList>
    </citation>
    <scope>NUCLEOTIDE SEQUENCE</scope>
    <source>
        <strain evidence="9">R40</strain>
    </source>
</reference>
<keyword evidence="10" id="KW-1185">Reference proteome</keyword>
<dbReference type="PANTHER" id="PTHR12549">
    <property type="entry name" value="JMJC DOMAIN-CONTAINING HISTONE DEMETHYLATION PROTEIN"/>
    <property type="match status" value="1"/>
</dbReference>
<keyword evidence="3" id="KW-0479">Metal-binding</keyword>
<dbReference type="Proteomes" id="UP000822688">
    <property type="component" value="Chromosome V"/>
</dbReference>
<dbReference type="GO" id="GO:0000785">
    <property type="term" value="C:chromatin"/>
    <property type="evidence" value="ECO:0007669"/>
    <property type="project" value="TreeGrafter"/>
</dbReference>
<comment type="similarity">
    <text evidence="2">Belongs to the JARID1 histone demethylase family.</text>
</comment>
<feature type="compositionally biased region" description="Basic and acidic residues" evidence="6">
    <location>
        <begin position="99"/>
        <end position="114"/>
    </location>
</feature>
<dbReference type="SMART" id="SM00558">
    <property type="entry name" value="JmjC"/>
    <property type="match status" value="1"/>
</dbReference>
<accession>A0A8T0HU17</accession>
<dbReference type="GO" id="GO:0006357">
    <property type="term" value="P:regulation of transcription by RNA polymerase II"/>
    <property type="evidence" value="ECO:0007669"/>
    <property type="project" value="TreeGrafter"/>
</dbReference>
<keyword evidence="4" id="KW-0539">Nucleus</keyword>
<proteinExistence type="inferred from homology"/>
<dbReference type="PANTHER" id="PTHR12549:SF38">
    <property type="entry name" value="JMJC DOMAIN-CONTAINING HISTONE DEMETHYLASE 2, ISOFORM A"/>
    <property type="match status" value="1"/>
</dbReference>
<feature type="compositionally biased region" description="Acidic residues" evidence="6">
    <location>
        <begin position="1013"/>
        <end position="1023"/>
    </location>
</feature>
<feature type="compositionally biased region" description="Basic and acidic residues" evidence="6">
    <location>
        <begin position="129"/>
        <end position="147"/>
    </location>
</feature>
<feature type="region of interest" description="Disordered" evidence="6">
    <location>
        <begin position="1"/>
        <end position="169"/>
    </location>
</feature>
<evidence type="ECO:0000256" key="6">
    <source>
        <dbReference type="SAM" id="MobiDB-lite"/>
    </source>
</evidence>
<feature type="compositionally biased region" description="Polar residues" evidence="6">
    <location>
        <begin position="23"/>
        <end position="36"/>
    </location>
</feature>
<comment type="caution">
    <text evidence="9">The sequence shown here is derived from an EMBL/GenBank/DDBJ whole genome shotgun (WGS) entry which is preliminary data.</text>
</comment>
<feature type="domain" description="JmjC" evidence="8">
    <location>
        <begin position="703"/>
        <end position="980"/>
    </location>
</feature>
<feature type="compositionally biased region" description="Basic and acidic residues" evidence="6">
    <location>
        <begin position="77"/>
        <end position="87"/>
    </location>
</feature>
<dbReference type="AlphaFoldDB" id="A0A8T0HU17"/>
<evidence type="ECO:0000256" key="2">
    <source>
        <dbReference type="ARBA" id="ARBA00006801"/>
    </source>
</evidence>
<dbReference type="InterPro" id="IPR045109">
    <property type="entry name" value="LSDs-like"/>
</dbReference>
<evidence type="ECO:0000256" key="5">
    <source>
        <dbReference type="PROSITE-ProRule" id="PRU00175"/>
    </source>
</evidence>
<feature type="domain" description="RING-type" evidence="7">
    <location>
        <begin position="207"/>
        <end position="252"/>
    </location>
</feature>
<dbReference type="Gene3D" id="2.60.120.650">
    <property type="entry name" value="Cupin"/>
    <property type="match status" value="1"/>
</dbReference>
<dbReference type="PROSITE" id="PS51184">
    <property type="entry name" value="JMJC"/>
    <property type="match status" value="1"/>
</dbReference>
<evidence type="ECO:0000259" key="7">
    <source>
        <dbReference type="PROSITE" id="PS50089"/>
    </source>
</evidence>
<feature type="region of interest" description="Disordered" evidence="6">
    <location>
        <begin position="1013"/>
        <end position="1045"/>
    </location>
</feature>
<evidence type="ECO:0000256" key="3">
    <source>
        <dbReference type="ARBA" id="ARBA00022723"/>
    </source>
</evidence>
<dbReference type="SUPFAM" id="SSF51197">
    <property type="entry name" value="Clavaminate synthase-like"/>
    <property type="match status" value="1"/>
</dbReference>
<dbReference type="GO" id="GO:0031490">
    <property type="term" value="F:chromatin DNA binding"/>
    <property type="evidence" value="ECO:0007669"/>
    <property type="project" value="TreeGrafter"/>
</dbReference>
<dbReference type="GO" id="GO:0008270">
    <property type="term" value="F:zinc ion binding"/>
    <property type="evidence" value="ECO:0007669"/>
    <property type="project" value="UniProtKB-KW"/>
</dbReference>
<protein>
    <submittedName>
        <fullName evidence="9">Uncharacterized protein</fullName>
    </submittedName>
</protein>
<dbReference type="GO" id="GO:0032454">
    <property type="term" value="F:histone H3K9 demethylase activity"/>
    <property type="evidence" value="ECO:0007669"/>
    <property type="project" value="InterPro"/>
</dbReference>
<dbReference type="InterPro" id="IPR001841">
    <property type="entry name" value="Znf_RING"/>
</dbReference>
<dbReference type="GO" id="GO:0000118">
    <property type="term" value="C:histone deacetylase complex"/>
    <property type="evidence" value="ECO:0007669"/>
    <property type="project" value="TreeGrafter"/>
</dbReference>
<keyword evidence="5" id="KW-0863">Zinc-finger</keyword>